<name>A0ABW2ND16_9BACL</name>
<sequence length="128" mass="14745">MFGTGVKKQDKDYKKLLDRLGKQYKKDYFMALAIKDVQDNLSKVRGARSDYLDMTVELGVASTSKLHNWKWVANQAVRNNYAEVKKVYEDLGLDVSKTQDASEIYRTVMDYKFATLKKIVDSELKPHG</sequence>
<reference evidence="2" key="1">
    <citation type="journal article" date="2019" name="Int. J. Syst. Evol. Microbiol.">
        <title>The Global Catalogue of Microorganisms (GCM) 10K type strain sequencing project: providing services to taxonomists for standard genome sequencing and annotation.</title>
        <authorList>
            <consortium name="The Broad Institute Genomics Platform"/>
            <consortium name="The Broad Institute Genome Sequencing Center for Infectious Disease"/>
            <person name="Wu L."/>
            <person name="Ma J."/>
        </authorList>
    </citation>
    <scope>NUCLEOTIDE SEQUENCE [LARGE SCALE GENOMIC DNA]</scope>
    <source>
        <strain evidence="2">JCM 4738</strain>
    </source>
</reference>
<organism evidence="1 2">
    <name type="scientific">Bhargavaea changchunensis</name>
    <dbReference type="NCBI Taxonomy" id="2134037"/>
    <lineage>
        <taxon>Bacteria</taxon>
        <taxon>Bacillati</taxon>
        <taxon>Bacillota</taxon>
        <taxon>Bacilli</taxon>
        <taxon>Bacillales</taxon>
        <taxon>Caryophanaceae</taxon>
        <taxon>Bhargavaea</taxon>
    </lineage>
</organism>
<evidence type="ECO:0000313" key="2">
    <source>
        <dbReference type="Proteomes" id="UP001596483"/>
    </source>
</evidence>
<dbReference type="Proteomes" id="UP001596483">
    <property type="component" value="Unassembled WGS sequence"/>
</dbReference>
<dbReference type="RefSeq" id="WP_157294957.1">
    <property type="nucleotide sequence ID" value="NZ_JBHTCT010000025.1"/>
</dbReference>
<comment type="caution">
    <text evidence="1">The sequence shown here is derived from an EMBL/GenBank/DDBJ whole genome shotgun (WGS) entry which is preliminary data.</text>
</comment>
<gene>
    <name evidence="1" type="ORF">ACFQQH_08650</name>
</gene>
<proteinExistence type="predicted"/>
<evidence type="ECO:0000313" key="1">
    <source>
        <dbReference type="EMBL" id="MFC7365182.1"/>
    </source>
</evidence>
<protein>
    <submittedName>
        <fullName evidence="1">Uncharacterized protein</fullName>
    </submittedName>
</protein>
<accession>A0ABW2ND16</accession>
<keyword evidence="2" id="KW-1185">Reference proteome</keyword>
<dbReference type="EMBL" id="JBHTCT010000025">
    <property type="protein sequence ID" value="MFC7365182.1"/>
    <property type="molecule type" value="Genomic_DNA"/>
</dbReference>